<dbReference type="EMBL" id="PNCL01000042">
    <property type="protein sequence ID" value="TMP59598.1"/>
    <property type="molecule type" value="Genomic_DNA"/>
</dbReference>
<dbReference type="OrthoDB" id="237393at2"/>
<dbReference type="EMBL" id="PNCK01000021">
    <property type="protein sequence ID" value="TMP44524.1"/>
    <property type="molecule type" value="Genomic_DNA"/>
</dbReference>
<feature type="compositionally biased region" description="Low complexity" evidence="1">
    <location>
        <begin position="32"/>
        <end position="53"/>
    </location>
</feature>
<dbReference type="PANTHER" id="PTHR41339">
    <property type="entry name" value="LIPL48"/>
    <property type="match status" value="1"/>
</dbReference>
<dbReference type="Proteomes" id="UP000305730">
    <property type="component" value="Unassembled WGS sequence"/>
</dbReference>
<proteinExistence type="predicted"/>
<evidence type="ECO:0000313" key="4">
    <source>
        <dbReference type="Proteomes" id="UP000305730"/>
    </source>
</evidence>
<dbReference type="RefSeq" id="WP_138595885.1">
    <property type="nucleotide sequence ID" value="NZ_PNCK01000021.1"/>
</dbReference>
<name>A0A5S3XRR3_9GAMM</name>
<dbReference type="AlphaFoldDB" id="A0A5S3XRR3"/>
<dbReference type="PANTHER" id="PTHR41339:SF1">
    <property type="entry name" value="SECRETED PROTEIN"/>
    <property type="match status" value="1"/>
</dbReference>
<evidence type="ECO:0000313" key="2">
    <source>
        <dbReference type="EMBL" id="TMP44524.1"/>
    </source>
</evidence>
<gene>
    <name evidence="3" type="ORF">CWB96_09070</name>
    <name evidence="2" type="ORF">CWB97_06470</name>
</gene>
<reference evidence="5" key="2">
    <citation type="submission" date="2019-06" db="EMBL/GenBank/DDBJ databases">
        <title>Co-occurence of chitin degradation, pigmentation and bioactivity in marine Pseudoalteromonas.</title>
        <authorList>
            <person name="Sonnenschein E.C."/>
            <person name="Bech P.K."/>
        </authorList>
    </citation>
    <scope>NUCLEOTIDE SEQUENCE [LARGE SCALE GENOMIC DNA]</scope>
    <source>
        <strain evidence="5">S2231</strain>
    </source>
</reference>
<reference evidence="3" key="3">
    <citation type="submission" date="2019-09" db="EMBL/GenBank/DDBJ databases">
        <title>Co-occurence of chitin degradation, pigmentation and bioactivity in marine Pseudoalteromonas.</title>
        <authorList>
            <person name="Sonnenschein E.C."/>
            <person name="Bech P.K."/>
        </authorList>
    </citation>
    <scope>NUCLEOTIDE SEQUENCE</scope>
    <source>
        <strain evidence="3">S2231</strain>
        <strain evidence="2 4">S2233</strain>
    </source>
</reference>
<dbReference type="Proteomes" id="UP000307706">
    <property type="component" value="Unassembled WGS sequence"/>
</dbReference>
<evidence type="ECO:0000256" key="1">
    <source>
        <dbReference type="SAM" id="MobiDB-lite"/>
    </source>
</evidence>
<feature type="region of interest" description="Disordered" evidence="1">
    <location>
        <begin position="32"/>
        <end position="58"/>
    </location>
</feature>
<reference evidence="4 5" key="1">
    <citation type="submission" date="2017-12" db="EMBL/GenBank/DDBJ databases">
        <authorList>
            <person name="Paulsen S."/>
            <person name="Gram L.K."/>
        </authorList>
    </citation>
    <scope>NUCLEOTIDE SEQUENCE [LARGE SCALE GENOMIC DNA]</scope>
    <source>
        <strain evidence="3 5">S2231</strain>
        <strain evidence="2 4">S2233</strain>
    </source>
</reference>
<protein>
    <submittedName>
        <fullName evidence="3">Uncharacterized protein</fullName>
    </submittedName>
</protein>
<comment type="caution">
    <text evidence="3">The sequence shown here is derived from an EMBL/GenBank/DDBJ whole genome shotgun (WGS) entry which is preliminary data.</text>
</comment>
<accession>A0A5S3XRR3</accession>
<sequence>MELQNVFKVSAIVAAMALTGCGGDIEVTPTVNDTSVNNSNNTTNNTNTGDTPTTPDPTDPVAPANPCVARTVSGTEVQGTFQAPHCVYGTDFAGKNLEIESDITFTDLENDGAHVFKGALQIGKNCNTTTGCTVPDTGPTLKVEAGATLAFTSGEAIIRIARGAKIDAIGTMEKPISFTSANTIEAFDLANIGPQFADWGGIIINGKGLTNQCTNAQRAENTCNADAEGISSHFGGSDNADGSGHIKYANIWYAGSGPRDGGPGDDLNSLTLNAVGSGSSFEYIHVHQGFDDGIEFFGGASTIKNIVVTDTQDDAIDIDAGWQGKAQFIYVQHGTIKTKKDVTYQDEDGNSALIPSGTEGFMGNNGFETDGEKNKGDDYSEVPASNPTIANVTVVTTDGKSIRDNDPSQAAKFDDAIKSQYYNALFVKSEGTNGTDCIEFKDSDAAANAEADTLNFHSSVMACVSNFKSGSDPLPNGEVKEEWFKNAGSSLVLDGAQDVLAADGFSTNAASTAITVQANDLSALNDSFFTPVNYIGAVSSADTSSDWYKWVQKAVTAANND</sequence>
<evidence type="ECO:0000313" key="5">
    <source>
        <dbReference type="Proteomes" id="UP000307706"/>
    </source>
</evidence>
<keyword evidence="4" id="KW-1185">Reference proteome</keyword>
<evidence type="ECO:0000313" key="3">
    <source>
        <dbReference type="EMBL" id="TMP59598.1"/>
    </source>
</evidence>
<organism evidence="3 5">
    <name type="scientific">Pseudoalteromonas citrea</name>
    <dbReference type="NCBI Taxonomy" id="43655"/>
    <lineage>
        <taxon>Bacteria</taxon>
        <taxon>Pseudomonadati</taxon>
        <taxon>Pseudomonadota</taxon>
        <taxon>Gammaproteobacteria</taxon>
        <taxon>Alteromonadales</taxon>
        <taxon>Pseudoalteromonadaceae</taxon>
        <taxon>Pseudoalteromonas</taxon>
    </lineage>
</organism>